<dbReference type="GO" id="GO:0003677">
    <property type="term" value="F:DNA binding"/>
    <property type="evidence" value="ECO:0007669"/>
    <property type="project" value="UniProtKB-KW"/>
</dbReference>
<feature type="domain" description="RWP-RK" evidence="8">
    <location>
        <begin position="119"/>
        <end position="203"/>
    </location>
</feature>
<dbReference type="STRING" id="3818.A0A445AZT2"/>
<protein>
    <recommendedName>
        <fullName evidence="8">RWP-RK domain-containing protein</fullName>
    </recommendedName>
</protein>
<dbReference type="Proteomes" id="UP000289738">
    <property type="component" value="Chromosome B01"/>
</dbReference>
<evidence type="ECO:0000259" key="8">
    <source>
        <dbReference type="PROSITE" id="PS51519"/>
    </source>
</evidence>
<accession>A0A445AZT2</accession>
<dbReference type="InterPro" id="IPR003035">
    <property type="entry name" value="RWP-RK_dom"/>
</dbReference>
<evidence type="ECO:0000256" key="4">
    <source>
        <dbReference type="ARBA" id="ARBA00023125"/>
    </source>
</evidence>
<feature type="coiled-coil region" evidence="7">
    <location>
        <begin position="195"/>
        <end position="222"/>
    </location>
</feature>
<gene>
    <name evidence="9" type="ORF">Ahy_B01g056884</name>
</gene>
<comment type="caution">
    <text evidence="9">The sequence shown here is derived from an EMBL/GenBank/DDBJ whole genome shotgun (WGS) entry which is preliminary data.</text>
</comment>
<dbReference type="PANTHER" id="PTHR46373">
    <property type="entry name" value="PROTEIN RKD4"/>
    <property type="match status" value="1"/>
</dbReference>
<dbReference type="PANTHER" id="PTHR46373:SF20">
    <property type="entry name" value="PROTEIN RKD1"/>
    <property type="match status" value="1"/>
</dbReference>
<keyword evidence="5" id="KW-0804">Transcription</keyword>
<dbReference type="Gramene" id="arahy.Tifrunner.gnm2.ann2.Ah11g325200.1">
    <property type="protein sequence ID" value="arahy.Tifrunner.gnm2.ann2.Ah11g325200.1-CDS"/>
    <property type="gene ID" value="arahy.Tifrunner.gnm2.ann2.Ah11g325200"/>
</dbReference>
<evidence type="ECO:0000256" key="6">
    <source>
        <dbReference type="ARBA" id="ARBA00023242"/>
    </source>
</evidence>
<organism evidence="9 10">
    <name type="scientific">Arachis hypogaea</name>
    <name type="common">Peanut</name>
    <dbReference type="NCBI Taxonomy" id="3818"/>
    <lineage>
        <taxon>Eukaryota</taxon>
        <taxon>Viridiplantae</taxon>
        <taxon>Streptophyta</taxon>
        <taxon>Embryophyta</taxon>
        <taxon>Tracheophyta</taxon>
        <taxon>Spermatophyta</taxon>
        <taxon>Magnoliopsida</taxon>
        <taxon>eudicotyledons</taxon>
        <taxon>Gunneridae</taxon>
        <taxon>Pentapetalae</taxon>
        <taxon>rosids</taxon>
        <taxon>fabids</taxon>
        <taxon>Fabales</taxon>
        <taxon>Fabaceae</taxon>
        <taxon>Papilionoideae</taxon>
        <taxon>50 kb inversion clade</taxon>
        <taxon>dalbergioids sensu lato</taxon>
        <taxon>Dalbergieae</taxon>
        <taxon>Pterocarpus clade</taxon>
        <taxon>Arachis</taxon>
    </lineage>
</organism>
<dbReference type="AlphaFoldDB" id="A0A445AZT2"/>
<keyword evidence="4" id="KW-0238">DNA-binding</keyword>
<reference evidence="9 10" key="1">
    <citation type="submission" date="2019-01" db="EMBL/GenBank/DDBJ databases">
        <title>Sequencing of cultivated peanut Arachis hypogaea provides insights into genome evolution and oil improvement.</title>
        <authorList>
            <person name="Chen X."/>
        </authorList>
    </citation>
    <scope>NUCLEOTIDE SEQUENCE [LARGE SCALE GENOMIC DNA]</scope>
    <source>
        <strain evidence="10">cv. Fuhuasheng</strain>
        <tissue evidence="9">Leaves</tissue>
    </source>
</reference>
<evidence type="ECO:0000313" key="9">
    <source>
        <dbReference type="EMBL" id="RYR31937.1"/>
    </source>
</evidence>
<comment type="function">
    <text evidence="1">Putative transcription factor.</text>
</comment>
<proteinExistence type="predicted"/>
<keyword evidence="10" id="KW-1185">Reference proteome</keyword>
<evidence type="ECO:0000256" key="3">
    <source>
        <dbReference type="ARBA" id="ARBA00023054"/>
    </source>
</evidence>
<keyword evidence="2" id="KW-0805">Transcription regulation</keyword>
<evidence type="ECO:0000256" key="1">
    <source>
        <dbReference type="ARBA" id="ARBA00004049"/>
    </source>
</evidence>
<dbReference type="GO" id="GO:0003700">
    <property type="term" value="F:DNA-binding transcription factor activity"/>
    <property type="evidence" value="ECO:0007669"/>
    <property type="project" value="InterPro"/>
</dbReference>
<sequence>MASCNFFNPQQIDDPFPLPPQFSLYDYDYYSFCGNTNEYPPLGCWAHELECYPSLPFYETLSIEPISTIKDCDFYDIKKGFSVWNEVDVGFDCSEKISSSSSSLSNNNNEENKSIRRVMNKRVCREERSSNSTKMLSRKMISEYFYMPITQAAKELDVGLTLLKKRCRELGIRRWPHRKLMSLQTLITNVQELGKEEGRESEEKLRNAIEILEKEKKLLEEMPDMQLEDNTKRLRQACFKANYKKRKLMMGCTSSNSSVESSSSSSYHIIGHNALRTASQSNTMGGVEFISFDDDEDQERDIKSVLSLPSLSHNIQMCSSYMFNHPSGE</sequence>
<name>A0A445AZT2_ARAHY</name>
<dbReference type="EMBL" id="SDMP01000011">
    <property type="protein sequence ID" value="RYR31937.1"/>
    <property type="molecule type" value="Genomic_DNA"/>
</dbReference>
<dbReference type="OrthoDB" id="6270329at2759"/>
<keyword evidence="6" id="KW-0539">Nucleus</keyword>
<dbReference type="Pfam" id="PF02042">
    <property type="entry name" value="RWP-RK"/>
    <property type="match status" value="1"/>
</dbReference>
<dbReference type="InterPro" id="IPR044607">
    <property type="entry name" value="RKD-like"/>
</dbReference>
<evidence type="ECO:0000256" key="2">
    <source>
        <dbReference type="ARBA" id="ARBA00023015"/>
    </source>
</evidence>
<evidence type="ECO:0000256" key="7">
    <source>
        <dbReference type="SAM" id="Coils"/>
    </source>
</evidence>
<dbReference type="PROSITE" id="PS51519">
    <property type="entry name" value="RWP_RK"/>
    <property type="match status" value="1"/>
</dbReference>
<keyword evidence="3 7" id="KW-0175">Coiled coil</keyword>
<evidence type="ECO:0000313" key="10">
    <source>
        <dbReference type="Proteomes" id="UP000289738"/>
    </source>
</evidence>
<evidence type="ECO:0000256" key="5">
    <source>
        <dbReference type="ARBA" id="ARBA00023163"/>
    </source>
</evidence>